<organism evidence="4 5">
    <name type="scientific">Trapa natans</name>
    <name type="common">Water chestnut</name>
    <dbReference type="NCBI Taxonomy" id="22666"/>
    <lineage>
        <taxon>Eukaryota</taxon>
        <taxon>Viridiplantae</taxon>
        <taxon>Streptophyta</taxon>
        <taxon>Embryophyta</taxon>
        <taxon>Tracheophyta</taxon>
        <taxon>Spermatophyta</taxon>
        <taxon>Magnoliopsida</taxon>
        <taxon>eudicotyledons</taxon>
        <taxon>Gunneridae</taxon>
        <taxon>Pentapetalae</taxon>
        <taxon>rosids</taxon>
        <taxon>malvids</taxon>
        <taxon>Myrtales</taxon>
        <taxon>Lythraceae</taxon>
        <taxon>Trapa</taxon>
    </lineage>
</organism>
<reference evidence="4 5" key="1">
    <citation type="journal article" date="2023" name="Hortic Res">
        <title>Pangenome of water caltrop reveals structural variations and asymmetric subgenome divergence after allopolyploidization.</title>
        <authorList>
            <person name="Zhang X."/>
            <person name="Chen Y."/>
            <person name="Wang L."/>
            <person name="Yuan Y."/>
            <person name="Fang M."/>
            <person name="Shi L."/>
            <person name="Lu R."/>
            <person name="Comes H.P."/>
            <person name="Ma Y."/>
            <person name="Chen Y."/>
            <person name="Huang G."/>
            <person name="Zhou Y."/>
            <person name="Zheng Z."/>
            <person name="Qiu Y."/>
        </authorList>
    </citation>
    <scope>NUCLEOTIDE SEQUENCE [LARGE SCALE GENOMIC DNA]</scope>
    <source>
        <strain evidence="4">F231</strain>
    </source>
</reference>
<feature type="compositionally biased region" description="Basic and acidic residues" evidence="1">
    <location>
        <begin position="119"/>
        <end position="130"/>
    </location>
</feature>
<dbReference type="Proteomes" id="UP001346149">
    <property type="component" value="Unassembled WGS sequence"/>
</dbReference>
<feature type="region of interest" description="Disordered" evidence="1">
    <location>
        <begin position="56"/>
        <end position="155"/>
    </location>
</feature>
<evidence type="ECO:0000256" key="3">
    <source>
        <dbReference type="SAM" id="SignalP"/>
    </source>
</evidence>
<name>A0AAN7LZ91_TRANT</name>
<accession>A0AAN7LZ91</accession>
<gene>
    <name evidence="4" type="ORF">SAY86_019684</name>
</gene>
<protein>
    <submittedName>
        <fullName evidence="4">Uncharacterized protein</fullName>
    </submittedName>
</protein>
<keyword evidence="2" id="KW-0812">Transmembrane</keyword>
<comment type="caution">
    <text evidence="4">The sequence shown here is derived from an EMBL/GenBank/DDBJ whole genome shotgun (WGS) entry which is preliminary data.</text>
</comment>
<dbReference type="EMBL" id="JAXQNO010000011">
    <property type="protein sequence ID" value="KAK4788365.1"/>
    <property type="molecule type" value="Genomic_DNA"/>
</dbReference>
<keyword evidence="2" id="KW-0472">Membrane</keyword>
<proteinExistence type="predicted"/>
<feature type="signal peptide" evidence="3">
    <location>
        <begin position="1"/>
        <end position="26"/>
    </location>
</feature>
<keyword evidence="3" id="KW-0732">Signal</keyword>
<sequence length="306" mass="33878">MESAEPPAFSLIVVIWSILSIYSVLADSQNVPIFVVNSPPPPFSSLPPPPLFSSLPPPPFSSLPPPPLLHSPPSSPSPPPPPPSISPPPPPPSISPPPPPLPISPPPRPSQSPLPHFPPHGEHPPPEHQRLPLRCPHHQKYPTKPTALPPPRKHEINKGQKVGLLFIGIATVLQFVVMGYLSYKRRELMKAVRYRKFMFDCSGECRCFWETIMFNHWRSAAAVVSSASSLFFEGDGLLRSRASWKWSTKDAICSVRVANLCRESTQRWRESPAAHCASDRFRLCATASSWLLSEAIAHGIYCWAQH</sequence>
<evidence type="ECO:0000313" key="5">
    <source>
        <dbReference type="Proteomes" id="UP001346149"/>
    </source>
</evidence>
<keyword evidence="5" id="KW-1185">Reference proteome</keyword>
<feature type="transmembrane region" description="Helical" evidence="2">
    <location>
        <begin position="162"/>
        <end position="183"/>
    </location>
</feature>
<keyword evidence="2" id="KW-1133">Transmembrane helix</keyword>
<feature type="compositionally biased region" description="Pro residues" evidence="1">
    <location>
        <begin position="56"/>
        <end position="118"/>
    </location>
</feature>
<evidence type="ECO:0000256" key="1">
    <source>
        <dbReference type="SAM" id="MobiDB-lite"/>
    </source>
</evidence>
<dbReference type="AlphaFoldDB" id="A0AAN7LZ91"/>
<evidence type="ECO:0000313" key="4">
    <source>
        <dbReference type="EMBL" id="KAK4788365.1"/>
    </source>
</evidence>
<evidence type="ECO:0000256" key="2">
    <source>
        <dbReference type="SAM" id="Phobius"/>
    </source>
</evidence>
<feature type="chain" id="PRO_5042842532" evidence="3">
    <location>
        <begin position="27"/>
        <end position="306"/>
    </location>
</feature>